<dbReference type="RefSeq" id="WP_154669710.1">
    <property type="nucleotide sequence ID" value="NZ_CABKVV010000014.1"/>
</dbReference>
<protein>
    <submittedName>
        <fullName evidence="1">Uncharacterized protein</fullName>
    </submittedName>
</protein>
<name>A0ABT1RYX7_9FIRM</name>
<sequence>MASAPAHAYHLFRRVRPADSLGGAAVPFWHTMEMVAMNYPITWPVTARPSLVC</sequence>
<proteinExistence type="predicted"/>
<dbReference type="EMBL" id="JANFZH010000016">
    <property type="protein sequence ID" value="MCQ4839898.1"/>
    <property type="molecule type" value="Genomic_DNA"/>
</dbReference>
<keyword evidence="2" id="KW-1185">Reference proteome</keyword>
<organism evidence="1 2">
    <name type="scientific">Neglectibacter timonensis</name>
    <dbReference type="NCBI Taxonomy" id="1776382"/>
    <lineage>
        <taxon>Bacteria</taxon>
        <taxon>Bacillati</taxon>
        <taxon>Bacillota</taxon>
        <taxon>Clostridia</taxon>
        <taxon>Eubacteriales</taxon>
        <taxon>Oscillospiraceae</taxon>
        <taxon>Neglectibacter</taxon>
    </lineage>
</organism>
<dbReference type="GeneID" id="90534081"/>
<evidence type="ECO:0000313" key="1">
    <source>
        <dbReference type="EMBL" id="MCQ4839898.1"/>
    </source>
</evidence>
<accession>A0ABT1RYX7</accession>
<reference evidence="1 2" key="1">
    <citation type="submission" date="2022-06" db="EMBL/GenBank/DDBJ databases">
        <title>Isolation of gut microbiota from human fecal samples.</title>
        <authorList>
            <person name="Pamer E.G."/>
            <person name="Barat B."/>
            <person name="Waligurski E."/>
            <person name="Medina S."/>
            <person name="Paddock L."/>
            <person name="Mostad J."/>
        </authorList>
    </citation>
    <scope>NUCLEOTIDE SEQUENCE [LARGE SCALE GENOMIC DNA]</scope>
    <source>
        <strain evidence="1 2">DFI.9.73</strain>
    </source>
</reference>
<evidence type="ECO:0000313" key="2">
    <source>
        <dbReference type="Proteomes" id="UP001524473"/>
    </source>
</evidence>
<comment type="caution">
    <text evidence="1">The sequence shown here is derived from an EMBL/GenBank/DDBJ whole genome shotgun (WGS) entry which is preliminary data.</text>
</comment>
<gene>
    <name evidence="1" type="ORF">NE695_08215</name>
</gene>
<dbReference type="Proteomes" id="UP001524473">
    <property type="component" value="Unassembled WGS sequence"/>
</dbReference>